<gene>
    <name evidence="2" type="ORF">TBRA_LOCUS14061</name>
</gene>
<evidence type="ECO:0000313" key="2">
    <source>
        <dbReference type="EMBL" id="CAB0042442.1"/>
    </source>
</evidence>
<evidence type="ECO:0000313" key="3">
    <source>
        <dbReference type="Proteomes" id="UP000479190"/>
    </source>
</evidence>
<name>A0A6H5IVS4_9HYME</name>
<reference evidence="2 3" key="1">
    <citation type="submission" date="2020-02" db="EMBL/GenBank/DDBJ databases">
        <authorList>
            <person name="Ferguson B K."/>
        </authorList>
    </citation>
    <scope>NUCLEOTIDE SEQUENCE [LARGE SCALE GENOMIC DNA]</scope>
</reference>
<organism evidence="2 3">
    <name type="scientific">Trichogramma brassicae</name>
    <dbReference type="NCBI Taxonomy" id="86971"/>
    <lineage>
        <taxon>Eukaryota</taxon>
        <taxon>Metazoa</taxon>
        <taxon>Ecdysozoa</taxon>
        <taxon>Arthropoda</taxon>
        <taxon>Hexapoda</taxon>
        <taxon>Insecta</taxon>
        <taxon>Pterygota</taxon>
        <taxon>Neoptera</taxon>
        <taxon>Endopterygota</taxon>
        <taxon>Hymenoptera</taxon>
        <taxon>Apocrita</taxon>
        <taxon>Proctotrupomorpha</taxon>
        <taxon>Chalcidoidea</taxon>
        <taxon>Trichogrammatidae</taxon>
        <taxon>Trichogramma</taxon>
    </lineage>
</organism>
<dbReference type="AlphaFoldDB" id="A0A6H5IVS4"/>
<protein>
    <submittedName>
        <fullName evidence="2">Uncharacterized protein</fullName>
    </submittedName>
</protein>
<keyword evidence="3" id="KW-1185">Reference proteome</keyword>
<proteinExistence type="predicted"/>
<sequence>MRREHADRCDRQQQIDIHNIIYTRDTTLELRGAPPVPSWLDALLQGSHRRGLQLQGAVPPAAARPGGLHDAAGPEQRLGLAQSDRAPSRRGARLPHELRALRRHLSARRRPTTAPGSVELAPHEHRAPRPRRPAAAPARLRLTDDSDPAAGRTRGGRLLDRGPGGAHQFTGAPLQPADRRGGGRLEELARTGRKPINIEQQTVYEERLRVL</sequence>
<feature type="compositionally biased region" description="Basic residues" evidence="1">
    <location>
        <begin position="102"/>
        <end position="111"/>
    </location>
</feature>
<evidence type="ECO:0000256" key="1">
    <source>
        <dbReference type="SAM" id="MobiDB-lite"/>
    </source>
</evidence>
<feature type="region of interest" description="Disordered" evidence="1">
    <location>
        <begin position="102"/>
        <end position="193"/>
    </location>
</feature>
<accession>A0A6H5IVS4</accession>
<dbReference type="Proteomes" id="UP000479190">
    <property type="component" value="Unassembled WGS sequence"/>
</dbReference>
<feature type="compositionally biased region" description="Basic and acidic residues" evidence="1">
    <location>
        <begin position="177"/>
        <end position="190"/>
    </location>
</feature>
<dbReference type="EMBL" id="CADCXV010001194">
    <property type="protein sequence ID" value="CAB0042442.1"/>
    <property type="molecule type" value="Genomic_DNA"/>
</dbReference>